<reference evidence="2 3" key="1">
    <citation type="submission" date="2019-03" db="EMBL/GenBank/DDBJ databases">
        <title>First draft genome of Liparis tanakae, snailfish: a comprehensive survey of snailfish specific genes.</title>
        <authorList>
            <person name="Kim W."/>
            <person name="Song I."/>
            <person name="Jeong J.-H."/>
            <person name="Kim D."/>
            <person name="Kim S."/>
            <person name="Ryu S."/>
            <person name="Song J.Y."/>
            <person name="Lee S.K."/>
        </authorList>
    </citation>
    <scope>NUCLEOTIDE SEQUENCE [LARGE SCALE GENOMIC DNA]</scope>
    <source>
        <tissue evidence="2">Muscle</tissue>
    </source>
</reference>
<evidence type="ECO:0000256" key="1">
    <source>
        <dbReference type="SAM" id="MobiDB-lite"/>
    </source>
</evidence>
<evidence type="ECO:0000313" key="2">
    <source>
        <dbReference type="EMBL" id="TNN61242.1"/>
    </source>
</evidence>
<feature type="region of interest" description="Disordered" evidence="1">
    <location>
        <begin position="29"/>
        <end position="75"/>
    </location>
</feature>
<protein>
    <submittedName>
        <fullName evidence="2">Uncharacterized protein</fullName>
    </submittedName>
</protein>
<feature type="compositionally biased region" description="Basic and acidic residues" evidence="1">
    <location>
        <begin position="32"/>
        <end position="54"/>
    </location>
</feature>
<dbReference type="EMBL" id="SRLO01000319">
    <property type="protein sequence ID" value="TNN61242.1"/>
    <property type="molecule type" value="Genomic_DNA"/>
</dbReference>
<proteinExistence type="predicted"/>
<dbReference type="AlphaFoldDB" id="A0A4Z2H8Z9"/>
<evidence type="ECO:0000313" key="3">
    <source>
        <dbReference type="Proteomes" id="UP000314294"/>
    </source>
</evidence>
<gene>
    <name evidence="2" type="ORF">EYF80_028537</name>
</gene>
<dbReference type="Proteomes" id="UP000314294">
    <property type="component" value="Unassembled WGS sequence"/>
</dbReference>
<sequence length="75" mass="8630">MSEGRKRSEITARHNKRVTKTVELGVLVPYPEEGREANDQRRPSVLSHSRETVCRPHRHAKNTTSISIKEEQPNI</sequence>
<organism evidence="2 3">
    <name type="scientific">Liparis tanakae</name>
    <name type="common">Tanaka's snailfish</name>
    <dbReference type="NCBI Taxonomy" id="230148"/>
    <lineage>
        <taxon>Eukaryota</taxon>
        <taxon>Metazoa</taxon>
        <taxon>Chordata</taxon>
        <taxon>Craniata</taxon>
        <taxon>Vertebrata</taxon>
        <taxon>Euteleostomi</taxon>
        <taxon>Actinopterygii</taxon>
        <taxon>Neopterygii</taxon>
        <taxon>Teleostei</taxon>
        <taxon>Neoteleostei</taxon>
        <taxon>Acanthomorphata</taxon>
        <taxon>Eupercaria</taxon>
        <taxon>Perciformes</taxon>
        <taxon>Cottioidei</taxon>
        <taxon>Cottales</taxon>
        <taxon>Liparidae</taxon>
        <taxon>Liparis</taxon>
    </lineage>
</organism>
<keyword evidence="3" id="KW-1185">Reference proteome</keyword>
<comment type="caution">
    <text evidence="2">The sequence shown here is derived from an EMBL/GenBank/DDBJ whole genome shotgun (WGS) entry which is preliminary data.</text>
</comment>
<accession>A0A4Z2H8Z9</accession>
<name>A0A4Z2H8Z9_9TELE</name>